<dbReference type="InterPro" id="IPR024705">
    <property type="entry name" value="Ssp411"/>
</dbReference>
<comment type="similarity">
    <text evidence="1">Belongs to the N-acylglucosamine 2-epimerase family.</text>
</comment>
<dbReference type="RefSeq" id="WP_344371001.1">
    <property type="nucleotide sequence ID" value="NZ_BAAASQ010000002.1"/>
</dbReference>
<accession>A0ABV9UHK2</accession>
<evidence type="ECO:0000256" key="1">
    <source>
        <dbReference type="ARBA" id="ARBA00008558"/>
    </source>
</evidence>
<dbReference type="Proteomes" id="UP001595834">
    <property type="component" value="Unassembled WGS sequence"/>
</dbReference>
<gene>
    <name evidence="3" type="ORF">ACFPFX_02860</name>
</gene>
<proteinExistence type="inferred from homology"/>
<evidence type="ECO:0000256" key="2">
    <source>
        <dbReference type="ARBA" id="ARBA00023235"/>
    </source>
</evidence>
<dbReference type="InterPro" id="IPR008928">
    <property type="entry name" value="6-hairpin_glycosidase_sf"/>
</dbReference>
<keyword evidence="2" id="KW-0413">Isomerase</keyword>
<dbReference type="PANTHER" id="PTHR42899">
    <property type="entry name" value="SPERMATOGENESIS-ASSOCIATED PROTEIN 20"/>
    <property type="match status" value="1"/>
</dbReference>
<reference evidence="4" key="1">
    <citation type="journal article" date="2019" name="Int. J. Syst. Evol. Microbiol.">
        <title>The Global Catalogue of Microorganisms (GCM) 10K type strain sequencing project: providing services to taxonomists for standard genome sequencing and annotation.</title>
        <authorList>
            <consortium name="The Broad Institute Genomics Platform"/>
            <consortium name="The Broad Institute Genome Sequencing Center for Infectious Disease"/>
            <person name="Wu L."/>
            <person name="Ma J."/>
        </authorList>
    </citation>
    <scope>NUCLEOTIDE SEQUENCE [LARGE SCALE GENOMIC DNA]</scope>
    <source>
        <strain evidence="4">CCM 7224</strain>
    </source>
</reference>
<dbReference type="PANTHER" id="PTHR42899:SF1">
    <property type="entry name" value="SPERMATOGENESIS-ASSOCIATED PROTEIN 20"/>
    <property type="match status" value="1"/>
</dbReference>
<organism evidence="3 4">
    <name type="scientific">Streptomyces mauvecolor</name>
    <dbReference type="NCBI Taxonomy" id="58345"/>
    <lineage>
        <taxon>Bacteria</taxon>
        <taxon>Bacillati</taxon>
        <taxon>Actinomycetota</taxon>
        <taxon>Actinomycetes</taxon>
        <taxon>Kitasatosporales</taxon>
        <taxon>Streptomycetaceae</taxon>
        <taxon>Streptomyces</taxon>
    </lineage>
</organism>
<dbReference type="EMBL" id="JBHSIZ010000003">
    <property type="protein sequence ID" value="MFC4955231.1"/>
    <property type="molecule type" value="Genomic_DNA"/>
</dbReference>
<name>A0ABV9UHK2_9ACTN</name>
<dbReference type="Gene3D" id="1.50.10.10">
    <property type="match status" value="1"/>
</dbReference>
<evidence type="ECO:0000313" key="4">
    <source>
        <dbReference type="Proteomes" id="UP001595834"/>
    </source>
</evidence>
<comment type="caution">
    <text evidence="3">The sequence shown here is derived from an EMBL/GenBank/DDBJ whole genome shotgun (WGS) entry which is preliminary data.</text>
</comment>
<sequence>MSATSNPVNFTFSDTIAGRVTGHDREAGRFTVATADGRLFTVDLTGGPSAELLHNLGEPYQDASGHIDELLTEGTFVFAYGVFYPHGEGARFEAKRLVFVGRGGDDYRFEEEKWWVRQIEEIAGFYRKAQFGDGPVDFSNYRTEIRLGGEKTASHVQETDTISRLVYGMASAFLMTGEDEYLEIAERGTEYLREHMRFVDTDENVTYWYHGLKVDGDTEKKLFTSEFSDDYDALPMYEQIYALAGPVQTYRVTGDPRIKADADATIRLFDRFYLDPENGGYFSHIDPILLSPEHDSLGPNKARKNWNSVGDHAPAYLINLYLATGDQKYADMLEYTFDTIVEHFPDPKNSPFVQERFHKDWSHDTTHGWQQNRAVVGHNLKIAWNLMRMHSLRAKDSYLQTAAAIGETMPEAGGDRQRGGWYDVVERLKADGEDQFRFAWHDRKAWWQQEQAILAYLILAGTTGREAFRGEARSAQAFYNAFFLDHDEGAVYFNTLADGMPYLLGVERLKGSHSMSMYHSAELCYLAAVYNNLLVNGKAMDFWFKPDPALVTDRVLRVAPDLLPAGSVRIESVEIEDEPHTDFDAEALTVRLPETSGRVKVKVRLAAATALELTR</sequence>
<evidence type="ECO:0000313" key="3">
    <source>
        <dbReference type="EMBL" id="MFC4955231.1"/>
    </source>
</evidence>
<protein>
    <submittedName>
        <fullName evidence="3">AGE family epimerase/isomerase</fullName>
    </submittedName>
</protein>
<dbReference type="SUPFAM" id="SSF48208">
    <property type="entry name" value="Six-hairpin glycosidases"/>
    <property type="match status" value="1"/>
</dbReference>
<dbReference type="Pfam" id="PF07221">
    <property type="entry name" value="GlcNAc_2-epim"/>
    <property type="match status" value="1"/>
</dbReference>
<dbReference type="InterPro" id="IPR010819">
    <property type="entry name" value="AGE/CE"/>
</dbReference>
<dbReference type="InterPro" id="IPR012341">
    <property type="entry name" value="6hp_glycosidase-like_sf"/>
</dbReference>
<keyword evidence="4" id="KW-1185">Reference proteome</keyword>